<reference evidence="1 2" key="2">
    <citation type="journal article" date="2022" name="Mol. Ecol. Resour.">
        <title>The genomes of chicory, endive, great burdock and yacon provide insights into Asteraceae paleo-polyploidization history and plant inulin production.</title>
        <authorList>
            <person name="Fan W."/>
            <person name="Wang S."/>
            <person name="Wang H."/>
            <person name="Wang A."/>
            <person name="Jiang F."/>
            <person name="Liu H."/>
            <person name="Zhao H."/>
            <person name="Xu D."/>
            <person name="Zhang Y."/>
        </authorList>
    </citation>
    <scope>NUCLEOTIDE SEQUENCE [LARGE SCALE GENOMIC DNA]</scope>
    <source>
        <strain evidence="2">cv. Yunnan</strain>
        <tissue evidence="1">Leaves</tissue>
    </source>
</reference>
<evidence type="ECO:0000313" key="2">
    <source>
        <dbReference type="Proteomes" id="UP001056120"/>
    </source>
</evidence>
<protein>
    <submittedName>
        <fullName evidence="1">Uncharacterized protein</fullName>
    </submittedName>
</protein>
<reference evidence="2" key="1">
    <citation type="journal article" date="2022" name="Mol. Ecol. Resour.">
        <title>The genomes of chicory, endive, great burdock and yacon provide insights into Asteraceae palaeo-polyploidization history and plant inulin production.</title>
        <authorList>
            <person name="Fan W."/>
            <person name="Wang S."/>
            <person name="Wang H."/>
            <person name="Wang A."/>
            <person name="Jiang F."/>
            <person name="Liu H."/>
            <person name="Zhao H."/>
            <person name="Xu D."/>
            <person name="Zhang Y."/>
        </authorList>
    </citation>
    <scope>NUCLEOTIDE SEQUENCE [LARGE SCALE GENOMIC DNA]</scope>
    <source>
        <strain evidence="2">cv. Yunnan</strain>
    </source>
</reference>
<evidence type="ECO:0000313" key="1">
    <source>
        <dbReference type="EMBL" id="KAI3818475.1"/>
    </source>
</evidence>
<gene>
    <name evidence="1" type="ORF">L1987_12283</name>
</gene>
<sequence length="165" mass="19093">MNSMSQQKKIVEDSIYSYSNIWANKKSVRQALHIREGTVDIFQFTNASIRALFGKPDTIYYSHDIFSSLSYYKQLATKNCHALVINGDHDMTFPYVGTKQWINSLKLRVQSPWQPWYEKTYSEAKYFLKYATIKGAGHSIAIYKPEESMVVVERWLASHTNSSTS</sequence>
<proteinExistence type="predicted"/>
<organism evidence="1 2">
    <name type="scientific">Smallanthus sonchifolius</name>
    <dbReference type="NCBI Taxonomy" id="185202"/>
    <lineage>
        <taxon>Eukaryota</taxon>
        <taxon>Viridiplantae</taxon>
        <taxon>Streptophyta</taxon>
        <taxon>Embryophyta</taxon>
        <taxon>Tracheophyta</taxon>
        <taxon>Spermatophyta</taxon>
        <taxon>Magnoliopsida</taxon>
        <taxon>eudicotyledons</taxon>
        <taxon>Gunneridae</taxon>
        <taxon>Pentapetalae</taxon>
        <taxon>asterids</taxon>
        <taxon>campanulids</taxon>
        <taxon>Asterales</taxon>
        <taxon>Asteraceae</taxon>
        <taxon>Asteroideae</taxon>
        <taxon>Heliantheae alliance</taxon>
        <taxon>Millerieae</taxon>
        <taxon>Smallanthus</taxon>
    </lineage>
</organism>
<dbReference type="EMBL" id="CM042021">
    <property type="protein sequence ID" value="KAI3818475.1"/>
    <property type="molecule type" value="Genomic_DNA"/>
</dbReference>
<name>A0ACB9JDX4_9ASTR</name>
<keyword evidence="2" id="KW-1185">Reference proteome</keyword>
<accession>A0ACB9JDX4</accession>
<dbReference type="Proteomes" id="UP001056120">
    <property type="component" value="Linkage Group LG04"/>
</dbReference>
<comment type="caution">
    <text evidence="1">The sequence shown here is derived from an EMBL/GenBank/DDBJ whole genome shotgun (WGS) entry which is preliminary data.</text>
</comment>